<sequence length="543" mass="59235">MFGLLKAAVLLAPAFELALAAIPEVISTSDGVDRLIEDITSNALITLELGGDSNDDVLRQTNLDLRVFESTASCGYGNVTLNGAPLAQDDLGIGSGSIPTDIGSVLEADWKFTCVHLERDSQVQLLSVQIVSVDNRPVGDVAFSVQFQQVAPVSIFYVDSAAAKLKSSLTPDLSDNPQPSLEDELAELEMLKEQLLTLEHTIALKITHISDTFNLDRPEDLLQATNCDGLKCFFSTVYSRVKTMASKLYHGSQERLGSLGGQRPLTEVNDVEKSDSTTTSQEPAQVSNQDKTEGLISIAGNGAGRVNQLSPPVTDKPYRVLHIVGLVALVLAIVINVAVMVLIFQFVRFRRQRRKALWEKRRGQLRKSRDDCNALVATKYMDLIKWLRDGLAREDLEGQEKDAIMRQMHESSSSEGSSDTMSITMEEEIAQFRAAANVVGNLVTTEEGRGRSRLSQHLAMARSRRASTPSSIMSSCPTYRSVDESLPAYDENRSPEYVVDGFQYTPDSSTLGNLSPRSSSPRSSMSADSTACSSLDENADGKD</sequence>
<accession>A0ACC2JMU8</accession>
<name>A0ACC2JMU8_9PEZI</name>
<proteinExistence type="predicted"/>
<organism evidence="1 2">
    <name type="scientific">Lasiodiplodia mahajangana</name>
    <dbReference type="NCBI Taxonomy" id="1108764"/>
    <lineage>
        <taxon>Eukaryota</taxon>
        <taxon>Fungi</taxon>
        <taxon>Dikarya</taxon>
        <taxon>Ascomycota</taxon>
        <taxon>Pezizomycotina</taxon>
        <taxon>Dothideomycetes</taxon>
        <taxon>Dothideomycetes incertae sedis</taxon>
        <taxon>Botryosphaeriales</taxon>
        <taxon>Botryosphaeriaceae</taxon>
        <taxon>Lasiodiplodia</taxon>
    </lineage>
</organism>
<reference evidence="1" key="1">
    <citation type="submission" date="2022-12" db="EMBL/GenBank/DDBJ databases">
        <title>Genome Sequence of Lasiodiplodia mahajangana.</title>
        <authorList>
            <person name="Buettner E."/>
        </authorList>
    </citation>
    <scope>NUCLEOTIDE SEQUENCE</scope>
    <source>
        <strain evidence="1">VT137</strain>
    </source>
</reference>
<dbReference type="EMBL" id="JAPUUL010000958">
    <property type="protein sequence ID" value="KAJ8128786.1"/>
    <property type="molecule type" value="Genomic_DNA"/>
</dbReference>
<keyword evidence="2" id="KW-1185">Reference proteome</keyword>
<evidence type="ECO:0000313" key="1">
    <source>
        <dbReference type="EMBL" id="KAJ8128786.1"/>
    </source>
</evidence>
<dbReference type="Proteomes" id="UP001153332">
    <property type="component" value="Unassembled WGS sequence"/>
</dbReference>
<comment type="caution">
    <text evidence="1">The sequence shown here is derived from an EMBL/GenBank/DDBJ whole genome shotgun (WGS) entry which is preliminary data.</text>
</comment>
<evidence type="ECO:0000313" key="2">
    <source>
        <dbReference type="Proteomes" id="UP001153332"/>
    </source>
</evidence>
<protein>
    <submittedName>
        <fullName evidence="1">Uncharacterized protein</fullName>
    </submittedName>
</protein>
<gene>
    <name evidence="1" type="ORF">O1611_g4850</name>
</gene>